<dbReference type="EMBL" id="CP008947">
    <property type="protein sequence ID" value="AII07278.1"/>
    <property type="molecule type" value="Genomic_DNA"/>
</dbReference>
<comment type="function">
    <text evidence="2 10">Catalyzes the isomerization between 2-isopropylmalate and 3-isopropylmalate, via the formation of 2-isopropylmaleate.</text>
</comment>
<dbReference type="PANTHER" id="PTHR43345:SF5">
    <property type="entry name" value="3-ISOPROPYLMALATE DEHYDRATASE SMALL SUBUNIT"/>
    <property type="match status" value="1"/>
</dbReference>
<evidence type="ECO:0000313" key="13">
    <source>
        <dbReference type="Proteomes" id="UP000028488"/>
    </source>
</evidence>
<evidence type="ECO:0000256" key="8">
    <source>
        <dbReference type="ARBA" id="ARBA00023239"/>
    </source>
</evidence>
<dbReference type="FunFam" id="3.20.19.10:FF:000003">
    <property type="entry name" value="3-isopropylmalate dehydratase small subunit"/>
    <property type="match status" value="1"/>
</dbReference>
<sequence length="205" mass="23133">MERFTEYTGIAAPLRISDVDTDQIIPARFCTGVTKEGYEDALLHDWRLDPEFVLNRPDYRNASILVAGKNFGVGSSREMAVWALQNFGFKAVLAPRFGDIFRGNSLKNGLLTVTLAQSVIDELWDTIDSRPEIPVTVDLVRREVRASSAVYSFDLDDNARWRLLGGYDDISLTLRDVEDIDTYEAARRRTLPTSRRVVMEGALRG</sequence>
<keyword evidence="6 10" id="KW-0432">Leucine biosynthesis</keyword>
<dbReference type="InterPro" id="IPR004431">
    <property type="entry name" value="3-IsopropMal_deHydase_ssu"/>
</dbReference>
<keyword evidence="8 10" id="KW-0456">Lyase</keyword>
<feature type="domain" description="Aconitase A/isopropylmalate dehydratase small subunit swivel" evidence="11">
    <location>
        <begin position="1"/>
        <end position="117"/>
    </location>
</feature>
<evidence type="ECO:0000256" key="5">
    <source>
        <dbReference type="ARBA" id="ARBA00011271"/>
    </source>
</evidence>
<gene>
    <name evidence="10" type="primary">leuD</name>
    <name evidence="12" type="ORF">EP51_22535</name>
</gene>
<evidence type="ECO:0000256" key="4">
    <source>
        <dbReference type="ARBA" id="ARBA00009845"/>
    </source>
</evidence>
<dbReference type="InterPro" id="IPR015928">
    <property type="entry name" value="Aconitase/3IPM_dehydase_swvl"/>
</dbReference>
<dbReference type="GO" id="GO:0016853">
    <property type="term" value="F:isomerase activity"/>
    <property type="evidence" value="ECO:0007669"/>
    <property type="project" value="UniProtKB-KW"/>
</dbReference>
<dbReference type="RefSeq" id="WP_128640431.1">
    <property type="nucleotide sequence ID" value="NZ_CP008947.1"/>
</dbReference>
<proteinExistence type="inferred from homology"/>
<dbReference type="InterPro" id="IPR000573">
    <property type="entry name" value="AconitaseA/IPMdHydase_ssu_swvl"/>
</dbReference>
<name>A0A076EPZ0_RHOOP</name>
<keyword evidence="9 10" id="KW-0100">Branched-chain amino acid biosynthesis</keyword>
<dbReference type="PANTHER" id="PTHR43345">
    <property type="entry name" value="3-ISOPROPYLMALATE DEHYDRATASE SMALL SUBUNIT 2-RELATED-RELATED"/>
    <property type="match status" value="1"/>
</dbReference>
<organism evidence="12 13">
    <name type="scientific">Rhodococcus opacus</name>
    <name type="common">Nocardia opaca</name>
    <dbReference type="NCBI Taxonomy" id="37919"/>
    <lineage>
        <taxon>Bacteria</taxon>
        <taxon>Bacillati</taxon>
        <taxon>Actinomycetota</taxon>
        <taxon>Actinomycetes</taxon>
        <taxon>Mycobacteriales</taxon>
        <taxon>Nocardiaceae</taxon>
        <taxon>Rhodococcus</taxon>
    </lineage>
</organism>
<dbReference type="HAMAP" id="MF_01031">
    <property type="entry name" value="LeuD_type1"/>
    <property type="match status" value="1"/>
</dbReference>
<dbReference type="Pfam" id="PF00694">
    <property type="entry name" value="Aconitase_C"/>
    <property type="match status" value="1"/>
</dbReference>
<dbReference type="Proteomes" id="UP000028488">
    <property type="component" value="Chromosome"/>
</dbReference>
<dbReference type="NCBIfam" id="TIGR00171">
    <property type="entry name" value="leuD"/>
    <property type="match status" value="1"/>
</dbReference>
<dbReference type="GO" id="GO:0003861">
    <property type="term" value="F:3-isopropylmalate dehydratase activity"/>
    <property type="evidence" value="ECO:0007669"/>
    <property type="project" value="UniProtKB-UniRule"/>
</dbReference>
<comment type="pathway">
    <text evidence="3 10">Amino-acid biosynthesis; L-leucine biosynthesis; L-leucine from 3-methyl-2-oxobutanoate: step 2/4.</text>
</comment>
<protein>
    <recommendedName>
        <fullName evidence="10">3-isopropylmalate dehydratase small subunit</fullName>
        <ecNumber evidence="10">4.2.1.33</ecNumber>
    </recommendedName>
    <alternativeName>
        <fullName evidence="10">Alpha-IPM isomerase</fullName>
        <shortName evidence="10">IPMI</shortName>
    </alternativeName>
    <alternativeName>
        <fullName evidence="10">Isopropylmalate isomerase</fullName>
    </alternativeName>
</protein>
<evidence type="ECO:0000313" key="12">
    <source>
        <dbReference type="EMBL" id="AII07278.1"/>
    </source>
</evidence>
<dbReference type="GO" id="GO:0009316">
    <property type="term" value="C:3-isopropylmalate dehydratase complex"/>
    <property type="evidence" value="ECO:0007669"/>
    <property type="project" value="InterPro"/>
</dbReference>
<evidence type="ECO:0000256" key="9">
    <source>
        <dbReference type="ARBA" id="ARBA00023304"/>
    </source>
</evidence>
<evidence type="ECO:0000259" key="11">
    <source>
        <dbReference type="Pfam" id="PF00694"/>
    </source>
</evidence>
<comment type="catalytic activity">
    <reaction evidence="1 10">
        <text>(2R,3S)-3-isopropylmalate = (2S)-2-isopropylmalate</text>
        <dbReference type="Rhea" id="RHEA:32287"/>
        <dbReference type="ChEBI" id="CHEBI:1178"/>
        <dbReference type="ChEBI" id="CHEBI:35121"/>
        <dbReference type="EC" id="4.2.1.33"/>
    </reaction>
</comment>
<dbReference type="UniPathway" id="UPA00048">
    <property type="reaction ID" value="UER00071"/>
</dbReference>
<evidence type="ECO:0000256" key="7">
    <source>
        <dbReference type="ARBA" id="ARBA00022605"/>
    </source>
</evidence>
<dbReference type="InterPro" id="IPR033940">
    <property type="entry name" value="IPMI_Swivel"/>
</dbReference>
<dbReference type="GO" id="GO:0009098">
    <property type="term" value="P:L-leucine biosynthetic process"/>
    <property type="evidence" value="ECO:0007669"/>
    <property type="project" value="UniProtKB-UniRule"/>
</dbReference>
<evidence type="ECO:0000256" key="3">
    <source>
        <dbReference type="ARBA" id="ARBA00004729"/>
    </source>
</evidence>
<dbReference type="SUPFAM" id="SSF52016">
    <property type="entry name" value="LeuD/IlvD-like"/>
    <property type="match status" value="1"/>
</dbReference>
<reference evidence="12 13" key="1">
    <citation type="submission" date="2014-07" db="EMBL/GenBank/DDBJ databases">
        <title>Genome Sequence of Rhodococcus opacus Strain R7, a Biodegrader of Mono- and Polycyclic Aromatic Hydrocarbons.</title>
        <authorList>
            <person name="Di Gennaro P."/>
            <person name="Zampolli J."/>
            <person name="Presti I."/>
            <person name="Cappelletti M."/>
            <person name="D'Ursi P."/>
            <person name="Orro A."/>
            <person name="Mezzelani A."/>
            <person name="Milanesi L."/>
        </authorList>
    </citation>
    <scope>NUCLEOTIDE SEQUENCE [LARGE SCALE GENOMIC DNA]</scope>
    <source>
        <strain evidence="12 13">R7</strain>
    </source>
</reference>
<evidence type="ECO:0000256" key="6">
    <source>
        <dbReference type="ARBA" id="ARBA00022430"/>
    </source>
</evidence>
<dbReference type="EC" id="4.2.1.33" evidence="10"/>
<dbReference type="AlphaFoldDB" id="A0A076EPZ0"/>
<evidence type="ECO:0000256" key="2">
    <source>
        <dbReference type="ARBA" id="ARBA00002695"/>
    </source>
</evidence>
<evidence type="ECO:0000256" key="10">
    <source>
        <dbReference type="HAMAP-Rule" id="MF_01031"/>
    </source>
</evidence>
<keyword evidence="7 10" id="KW-0028">Amino-acid biosynthesis</keyword>
<accession>A0A076EPZ0</accession>
<comment type="similarity">
    <text evidence="4 10">Belongs to the LeuD family. LeuD type 1 subfamily.</text>
</comment>
<dbReference type="eggNOG" id="COG0066">
    <property type="taxonomic scope" value="Bacteria"/>
</dbReference>
<dbReference type="CDD" id="cd01577">
    <property type="entry name" value="IPMI_Swivel"/>
    <property type="match status" value="1"/>
</dbReference>
<keyword evidence="12" id="KW-0413">Isomerase</keyword>
<dbReference type="NCBIfam" id="NF002458">
    <property type="entry name" value="PRK01641.1"/>
    <property type="match status" value="1"/>
</dbReference>
<comment type="subunit">
    <text evidence="5 10">Heterodimer of LeuC and LeuD.</text>
</comment>
<dbReference type="InterPro" id="IPR050075">
    <property type="entry name" value="LeuD"/>
</dbReference>
<dbReference type="Gene3D" id="3.20.19.10">
    <property type="entry name" value="Aconitase, domain 4"/>
    <property type="match status" value="1"/>
</dbReference>
<evidence type="ECO:0000256" key="1">
    <source>
        <dbReference type="ARBA" id="ARBA00000491"/>
    </source>
</evidence>